<dbReference type="AlphaFoldDB" id="A0A0H5W2I5"/>
<name>A0A0H5W2I5_VIBCL</name>
<dbReference type="KEGG" id="vcz:VAB027_3138"/>
<protein>
    <submittedName>
        <fullName evidence="1">Regulator of ribonuclease activity A</fullName>
    </submittedName>
</protein>
<dbReference type="Proteomes" id="UP000471242">
    <property type="component" value="Unassembled WGS sequence"/>
</dbReference>
<dbReference type="RefSeq" id="WP_001881557.1">
    <property type="nucleotide sequence ID" value="NZ_CP013309.1"/>
</dbReference>
<evidence type="ECO:0000313" key="2">
    <source>
        <dbReference type="Proteomes" id="UP000471242"/>
    </source>
</evidence>
<accession>A0A0H5W2I5</accession>
<reference evidence="1 2" key="1">
    <citation type="submission" date="2018-09" db="EMBL/GenBank/DDBJ databases">
        <title>Genomic epidemiology reveals two lineages of Vibrio cholerae that can cause global cholera epidemics despite absence of cholera toxin gene.</title>
        <authorList>
            <person name="Wang H."/>
            <person name="Zen W."/>
            <person name="Yu H."/>
            <person name="Zhang W."/>
            <person name="Pan J."/>
            <person name="Yang C."/>
            <person name="Cui Y."/>
        </authorList>
    </citation>
    <scope>NUCLEOTIDE SEQUENCE [LARGE SCALE GENOMIC DNA]</scope>
    <source>
        <strain evidence="1 2">00-1_S85</strain>
    </source>
</reference>
<gene>
    <name evidence="1" type="ORF">D6U24_01880</name>
</gene>
<organism evidence="1 2">
    <name type="scientific">Vibrio cholerae</name>
    <dbReference type="NCBI Taxonomy" id="666"/>
    <lineage>
        <taxon>Bacteria</taxon>
        <taxon>Pseudomonadati</taxon>
        <taxon>Pseudomonadota</taxon>
        <taxon>Gammaproteobacteria</taxon>
        <taxon>Vibrionales</taxon>
        <taxon>Vibrionaceae</taxon>
        <taxon>Vibrio</taxon>
    </lineage>
</organism>
<dbReference type="EMBL" id="QZRB01000001">
    <property type="protein sequence ID" value="MVD22095.1"/>
    <property type="molecule type" value="Genomic_DNA"/>
</dbReference>
<sequence>MNEHYEQKLKQALRQKSVMPYLTIILGPTKEQCPVHTKNKGLVLPVDDRYWTEFPMRETSACRCSIRQVSKYEYQKLKAEGVLEVPVD</sequence>
<proteinExistence type="predicted"/>
<evidence type="ECO:0000313" key="1">
    <source>
        <dbReference type="EMBL" id="MVD22095.1"/>
    </source>
</evidence>
<comment type="caution">
    <text evidence="1">The sequence shown here is derived from an EMBL/GenBank/DDBJ whole genome shotgun (WGS) entry which is preliminary data.</text>
</comment>